<dbReference type="OrthoDB" id="32195at2"/>
<evidence type="ECO:0000313" key="2">
    <source>
        <dbReference type="Proteomes" id="UP000199029"/>
    </source>
</evidence>
<reference evidence="2" key="1">
    <citation type="submission" date="2016-10" db="EMBL/GenBank/DDBJ databases">
        <authorList>
            <person name="Varghese N."/>
            <person name="Submissions S."/>
        </authorList>
    </citation>
    <scope>NUCLEOTIDE SEQUENCE [LARGE SCALE GENOMIC DNA]</scope>
    <source>
        <strain evidence="2">OR362-8,ATCC BAA-1266,JCM 13504</strain>
    </source>
</reference>
<dbReference type="EMBL" id="FOXS01000002">
    <property type="protein sequence ID" value="SFQ31707.1"/>
    <property type="molecule type" value="Genomic_DNA"/>
</dbReference>
<evidence type="ECO:0000313" key="1">
    <source>
        <dbReference type="EMBL" id="SFQ31707.1"/>
    </source>
</evidence>
<proteinExistence type="predicted"/>
<name>A0A1I5XJ70_HYMAR</name>
<keyword evidence="2" id="KW-1185">Reference proteome</keyword>
<dbReference type="RefSeq" id="WP_092671483.1">
    <property type="nucleotide sequence ID" value="NZ_FOXS01000002.1"/>
</dbReference>
<dbReference type="Proteomes" id="UP000199029">
    <property type="component" value="Unassembled WGS sequence"/>
</dbReference>
<accession>A0A1I5XJ70</accession>
<protein>
    <submittedName>
        <fullName evidence="1">Uncharacterized protein</fullName>
    </submittedName>
</protein>
<dbReference type="AlphaFoldDB" id="A0A1I5XJ70"/>
<dbReference type="STRING" id="1227077.SAMN04515668_1872"/>
<gene>
    <name evidence="1" type="ORF">SAMN04515668_1872</name>
</gene>
<organism evidence="1 2">
    <name type="scientific">Hymenobacter arizonensis</name>
    <name type="common">Siccationidurans arizonensis</name>
    <dbReference type="NCBI Taxonomy" id="1227077"/>
    <lineage>
        <taxon>Bacteria</taxon>
        <taxon>Pseudomonadati</taxon>
        <taxon>Bacteroidota</taxon>
        <taxon>Cytophagia</taxon>
        <taxon>Cytophagales</taxon>
        <taxon>Hymenobacteraceae</taxon>
        <taxon>Hymenobacter</taxon>
    </lineage>
</organism>
<sequence>MVLSLHQQLDAAVAEAYAWPAPLPEAEILTRLVRLNLERAQEEAAGHVRYLRPAYQAKSLKNEQLTMNSGLTTQPAEKLLTPNSSLLTDFPKELAQQMQAVREVVQQAGTALTVAEVATRFKRLKPDKAEPLLATLAALSLLRQTPDGAYVA</sequence>